<dbReference type="EMBL" id="JADDUC020000007">
    <property type="protein sequence ID" value="KAI1238029.1"/>
    <property type="molecule type" value="Genomic_DNA"/>
</dbReference>
<dbReference type="OrthoDB" id="8848202at2759"/>
<evidence type="ECO:0000256" key="6">
    <source>
        <dbReference type="ARBA" id="ARBA00023180"/>
    </source>
</evidence>
<evidence type="ECO:0000256" key="1">
    <source>
        <dbReference type="ARBA" id="ARBA00004370"/>
    </source>
</evidence>
<dbReference type="PANTHER" id="PTHR46330">
    <property type="entry name" value="TUMOR NECROSIS FACTOR RECEPTOR SUPERFAMILY MEMBER 10B"/>
    <property type="match status" value="1"/>
</dbReference>
<evidence type="ECO:0000313" key="8">
    <source>
        <dbReference type="EMBL" id="KAG0117444.1"/>
    </source>
</evidence>
<evidence type="ECO:0000256" key="7">
    <source>
        <dbReference type="SAM" id="Phobius"/>
    </source>
</evidence>
<keyword evidence="7" id="KW-1133">Transmembrane helix</keyword>
<evidence type="ECO:0000313" key="9">
    <source>
        <dbReference type="EMBL" id="KAI1238029.1"/>
    </source>
</evidence>
<keyword evidence="6" id="KW-0325">Glycoprotein</keyword>
<dbReference type="GO" id="GO:0005886">
    <property type="term" value="C:plasma membrane"/>
    <property type="evidence" value="ECO:0007669"/>
    <property type="project" value="TreeGrafter"/>
</dbReference>
<keyword evidence="3 7" id="KW-0472">Membrane</keyword>
<organism evidence="8">
    <name type="scientific">Lamprotornis superbus</name>
    <dbReference type="NCBI Taxonomy" id="245042"/>
    <lineage>
        <taxon>Eukaryota</taxon>
        <taxon>Metazoa</taxon>
        <taxon>Chordata</taxon>
        <taxon>Craniata</taxon>
        <taxon>Vertebrata</taxon>
        <taxon>Euteleostomi</taxon>
        <taxon>Archelosauria</taxon>
        <taxon>Archosauria</taxon>
        <taxon>Dinosauria</taxon>
        <taxon>Saurischia</taxon>
        <taxon>Theropoda</taxon>
        <taxon>Coelurosauria</taxon>
        <taxon>Aves</taxon>
        <taxon>Neognathae</taxon>
        <taxon>Neoaves</taxon>
        <taxon>Telluraves</taxon>
        <taxon>Australaves</taxon>
        <taxon>Passeriformes</taxon>
        <taxon>Sturnidae</taxon>
        <taxon>Lamprotornis</taxon>
    </lineage>
</organism>
<dbReference type="GO" id="GO:0009986">
    <property type="term" value="C:cell surface"/>
    <property type="evidence" value="ECO:0007669"/>
    <property type="project" value="TreeGrafter"/>
</dbReference>
<comment type="subcellular location">
    <subcellularLocation>
        <location evidence="1">Membrane</location>
    </subcellularLocation>
</comment>
<dbReference type="InterPro" id="IPR052491">
    <property type="entry name" value="TNFRSF10"/>
</dbReference>
<comment type="caution">
    <text evidence="8">The sequence shown here is derived from an EMBL/GenBank/DDBJ whole genome shotgun (WGS) entry which is preliminary data.</text>
</comment>
<gene>
    <name evidence="9" type="ORF">IHE44_0014131</name>
    <name evidence="8" type="ORF">IHE44_002582</name>
</gene>
<feature type="transmembrane region" description="Helical" evidence="7">
    <location>
        <begin position="97"/>
        <end position="118"/>
    </location>
</feature>
<sequence>TFVADHCSASHLRGKCDPCKEGKGFTAHANGLEGCITLRPCTQTQDAECQCKQGYSCADEACEICERNSQRHPVGKEILQNSTDATDRGIPNQGMSAPVAVILALSVLVLLIVIVAVLKKLNRDKAALTDKDTEGGLVQERSQIIAKDLSQN</sequence>
<keyword evidence="2" id="KW-0677">Repeat</keyword>
<dbReference type="EMBL" id="JADDUC010000139">
    <property type="protein sequence ID" value="KAG0117444.1"/>
    <property type="molecule type" value="Genomic_DNA"/>
</dbReference>
<evidence type="ECO:0000256" key="3">
    <source>
        <dbReference type="ARBA" id="ARBA00023136"/>
    </source>
</evidence>
<reference evidence="9" key="3">
    <citation type="submission" date="2022-01" db="EMBL/GenBank/DDBJ databases">
        <authorList>
            <person name="Rubenstein D.R."/>
        </authorList>
    </citation>
    <scope>NUCLEOTIDE SEQUENCE</scope>
    <source>
        <strain evidence="9">SS15</strain>
        <tissue evidence="9">Liver</tissue>
    </source>
</reference>
<name>A0A835NLP6_9PASS</name>
<evidence type="ECO:0000313" key="10">
    <source>
        <dbReference type="Proteomes" id="UP000618051"/>
    </source>
</evidence>
<dbReference type="Gene3D" id="2.10.50.10">
    <property type="entry name" value="Tumor Necrosis Factor Receptor, subunit A, domain 2"/>
    <property type="match status" value="1"/>
</dbReference>
<proteinExistence type="predicted"/>
<keyword evidence="5" id="KW-0675">Receptor</keyword>
<feature type="non-terminal residue" evidence="8">
    <location>
        <position position="1"/>
    </location>
</feature>
<reference evidence="9 10" key="2">
    <citation type="journal article" date="2021" name="J. Hered.">
        <title>Feather Gene Expression Elucidates the Developmental Basis of Plumage Iridescence in African Starlings.</title>
        <authorList>
            <person name="Rubenstein D.R."/>
            <person name="Corvelo A."/>
            <person name="MacManes M.D."/>
            <person name="Maia R."/>
            <person name="Narzisi G."/>
            <person name="Rousaki A."/>
            <person name="Vandenabeele P."/>
            <person name="Shawkey M.D."/>
            <person name="Solomon J."/>
        </authorList>
    </citation>
    <scope>NUCLEOTIDE SEQUENCE [LARGE SCALE GENOMIC DNA]</scope>
    <source>
        <strain evidence="9">SS15</strain>
    </source>
</reference>
<protein>
    <submittedName>
        <fullName evidence="8">Uncharacterized protein</fullName>
    </submittedName>
</protein>
<dbReference type="GO" id="GO:0043065">
    <property type="term" value="P:positive regulation of apoptotic process"/>
    <property type="evidence" value="ECO:0007669"/>
    <property type="project" value="TreeGrafter"/>
</dbReference>
<reference evidence="8" key="1">
    <citation type="submission" date="2020-10" db="EMBL/GenBank/DDBJ databases">
        <title>Feather gene expression reveals the developmental basis of iridescence in African starlings.</title>
        <authorList>
            <person name="Rubenstein D.R."/>
        </authorList>
    </citation>
    <scope>NUCLEOTIDE SEQUENCE</scope>
    <source>
        <strain evidence="8">SS15</strain>
        <tissue evidence="8">Liver</tissue>
    </source>
</reference>
<dbReference type="AlphaFoldDB" id="A0A835NLP6"/>
<accession>A0A835NLP6</accession>
<keyword evidence="7" id="KW-0812">Transmembrane</keyword>
<dbReference type="GO" id="GO:0036462">
    <property type="term" value="P:TRAIL-activated apoptotic signaling pathway"/>
    <property type="evidence" value="ECO:0007669"/>
    <property type="project" value="TreeGrafter"/>
</dbReference>
<evidence type="ECO:0000256" key="5">
    <source>
        <dbReference type="ARBA" id="ARBA00023170"/>
    </source>
</evidence>
<dbReference type="Proteomes" id="UP000618051">
    <property type="component" value="Unassembled WGS sequence"/>
</dbReference>
<evidence type="ECO:0000256" key="4">
    <source>
        <dbReference type="ARBA" id="ARBA00023157"/>
    </source>
</evidence>
<feature type="non-terminal residue" evidence="8">
    <location>
        <position position="152"/>
    </location>
</feature>
<dbReference type="SUPFAM" id="SSF57586">
    <property type="entry name" value="TNF receptor-like"/>
    <property type="match status" value="2"/>
</dbReference>
<evidence type="ECO:0000256" key="2">
    <source>
        <dbReference type="ARBA" id="ARBA00022737"/>
    </source>
</evidence>
<keyword evidence="10" id="KW-1185">Reference proteome</keyword>
<keyword evidence="4" id="KW-1015">Disulfide bond</keyword>
<dbReference type="PANTHER" id="PTHR46330:SF16">
    <property type="entry name" value="TUMOR NECROSIS FACTOR RECEPTOR SUPERFAMILY MEMBER 22"/>
    <property type="match status" value="1"/>
</dbReference>